<name>R1I165_9PSEU</name>
<dbReference type="Proteomes" id="UP000014139">
    <property type="component" value="Unassembled WGS sequence"/>
</dbReference>
<evidence type="ECO:0000256" key="1">
    <source>
        <dbReference type="SAM" id="Phobius"/>
    </source>
</evidence>
<feature type="transmembrane region" description="Helical" evidence="1">
    <location>
        <begin position="465"/>
        <end position="488"/>
    </location>
</feature>
<keyword evidence="1" id="KW-0472">Membrane</keyword>
<feature type="transmembrane region" description="Helical" evidence="1">
    <location>
        <begin position="384"/>
        <end position="402"/>
    </location>
</feature>
<keyword evidence="3" id="KW-1185">Reference proteome</keyword>
<comment type="caution">
    <text evidence="2">The sequence shown here is derived from an EMBL/GenBank/DDBJ whole genome shotgun (WGS) entry which is preliminary data.</text>
</comment>
<keyword evidence="1" id="KW-1133">Transmembrane helix</keyword>
<proteinExistence type="predicted"/>
<accession>R1I165</accession>
<dbReference type="EMBL" id="AOUO01000543">
    <property type="protein sequence ID" value="EOD64214.1"/>
    <property type="molecule type" value="Genomic_DNA"/>
</dbReference>
<sequence>MEAARTGEKLVCDGEAIRARLIRELLLGWYGPVDPGGIRVSGARITGVLDLDSVTACAGAKLTGCLFADPVTAWNAHLPWLDLSRSWIPGLSGDLLNVEAGLWLTGAVIVGSGKGGAVALHGARITGSLDLHDAQVGNTSGAAVRAVGLEVSGSVLMSGADLSGSSFRGAVQLSGAHIGGSLALRSAKITNNGGGAVRADQLRVEGVLDCRGVKATGDHFGGAISLLGAHVGGDASFLDMEVVNRSGLALDLEHAQVVGKIFLVRSTVCAEADADSVCRDPVLVDLNGFKFGALEASPGQPVSWRDWLHLIRHHTEIYRPGPYQALASAERDAGHEGNVRRILIAQQKDLRRRAPEALGNWLTRSFHWLWGVLAGYGYLTRRTALALLLALMAAGGLGAWAGHVTDGGHHVGERVSSFGSASGRPCTTVELVGLGLDRGLPLAPTGVRARCDLNPDTTWAAAFTIAIWILQAAIWGLATLALAGYTGLIRKPT</sequence>
<evidence type="ECO:0000313" key="3">
    <source>
        <dbReference type="Proteomes" id="UP000014139"/>
    </source>
</evidence>
<reference evidence="2 3" key="1">
    <citation type="submission" date="2013-02" db="EMBL/GenBank/DDBJ databases">
        <title>Draft genome sequence of Amycolatopsis vancoresmycina strain DSM 44592T.</title>
        <authorList>
            <person name="Kumar S."/>
            <person name="Kaur N."/>
            <person name="Kaur C."/>
            <person name="Raghava G.P.S."/>
            <person name="Mayilraj S."/>
        </authorList>
    </citation>
    <scope>NUCLEOTIDE SEQUENCE [LARGE SCALE GENOMIC DNA]</scope>
    <source>
        <strain evidence="2 3">DSM 44592</strain>
    </source>
</reference>
<evidence type="ECO:0000313" key="2">
    <source>
        <dbReference type="EMBL" id="EOD64214.1"/>
    </source>
</evidence>
<gene>
    <name evidence="2" type="ORF">H480_32963</name>
</gene>
<protein>
    <recommendedName>
        <fullName evidence="4">Membrane-associated oxidoreductase</fullName>
    </recommendedName>
</protein>
<dbReference type="eggNOG" id="COG3210">
    <property type="taxonomic scope" value="Bacteria"/>
</dbReference>
<organism evidence="2 3">
    <name type="scientific">Amycolatopsis vancoresmycina DSM 44592</name>
    <dbReference type="NCBI Taxonomy" id="1292037"/>
    <lineage>
        <taxon>Bacteria</taxon>
        <taxon>Bacillati</taxon>
        <taxon>Actinomycetota</taxon>
        <taxon>Actinomycetes</taxon>
        <taxon>Pseudonocardiales</taxon>
        <taxon>Pseudonocardiaceae</taxon>
        <taxon>Amycolatopsis</taxon>
    </lineage>
</organism>
<keyword evidence="1" id="KW-0812">Transmembrane</keyword>
<dbReference type="PATRIC" id="fig|1292037.4.peg.6189"/>
<evidence type="ECO:0008006" key="4">
    <source>
        <dbReference type="Google" id="ProtNLM"/>
    </source>
</evidence>
<dbReference type="AlphaFoldDB" id="R1I165"/>